<feature type="non-terminal residue" evidence="1">
    <location>
        <position position="9"/>
    </location>
</feature>
<evidence type="ECO:0000313" key="2">
    <source>
        <dbReference type="Proteomes" id="UP000265520"/>
    </source>
</evidence>
<reference evidence="1 2" key="1">
    <citation type="journal article" date="2018" name="Front. Plant Sci.">
        <title>Red Clover (Trifolium pratense) and Zigzag Clover (T. medium) - A Picture of Genomic Similarities and Differences.</title>
        <authorList>
            <person name="Dluhosova J."/>
            <person name="Istvanek J."/>
            <person name="Nedelnik J."/>
            <person name="Repkova J."/>
        </authorList>
    </citation>
    <scope>NUCLEOTIDE SEQUENCE [LARGE SCALE GENOMIC DNA]</scope>
    <source>
        <strain evidence="2">cv. 10/8</strain>
        <tissue evidence="1">Leaf</tissue>
    </source>
</reference>
<protein>
    <submittedName>
        <fullName evidence="1">Uncharacterized protein</fullName>
    </submittedName>
</protein>
<proteinExistence type="predicted"/>
<accession>A0A392ULK7</accession>
<organism evidence="1 2">
    <name type="scientific">Trifolium medium</name>
    <dbReference type="NCBI Taxonomy" id="97028"/>
    <lineage>
        <taxon>Eukaryota</taxon>
        <taxon>Viridiplantae</taxon>
        <taxon>Streptophyta</taxon>
        <taxon>Embryophyta</taxon>
        <taxon>Tracheophyta</taxon>
        <taxon>Spermatophyta</taxon>
        <taxon>Magnoliopsida</taxon>
        <taxon>eudicotyledons</taxon>
        <taxon>Gunneridae</taxon>
        <taxon>Pentapetalae</taxon>
        <taxon>rosids</taxon>
        <taxon>fabids</taxon>
        <taxon>Fabales</taxon>
        <taxon>Fabaceae</taxon>
        <taxon>Papilionoideae</taxon>
        <taxon>50 kb inversion clade</taxon>
        <taxon>NPAAA clade</taxon>
        <taxon>Hologalegina</taxon>
        <taxon>IRL clade</taxon>
        <taxon>Trifolieae</taxon>
        <taxon>Trifolium</taxon>
    </lineage>
</organism>
<keyword evidence="2" id="KW-1185">Reference proteome</keyword>
<evidence type="ECO:0000313" key="1">
    <source>
        <dbReference type="EMBL" id="MCI72625.1"/>
    </source>
</evidence>
<dbReference type="Proteomes" id="UP000265520">
    <property type="component" value="Unassembled WGS sequence"/>
</dbReference>
<comment type="caution">
    <text evidence="1">The sequence shown here is derived from an EMBL/GenBank/DDBJ whole genome shotgun (WGS) entry which is preliminary data.</text>
</comment>
<sequence>MESLPPFMD</sequence>
<dbReference type="EMBL" id="LXQA010821977">
    <property type="protein sequence ID" value="MCI72625.1"/>
    <property type="molecule type" value="Genomic_DNA"/>
</dbReference>
<name>A0A392ULK7_9FABA</name>